<feature type="domain" description="RRM" evidence="5">
    <location>
        <begin position="186"/>
        <end position="263"/>
    </location>
</feature>
<dbReference type="Pfam" id="PF00076">
    <property type="entry name" value="RRM_1"/>
    <property type="match status" value="3"/>
</dbReference>
<keyword evidence="2 3" id="KW-0694">RNA-binding</keyword>
<keyword evidence="1" id="KW-0677">Repeat</keyword>
<dbReference type="PROSITE" id="PS50102">
    <property type="entry name" value="RRM"/>
    <property type="match status" value="3"/>
</dbReference>
<sequence>MSGEAGPSAPKEEKKEKKDKDAEPPAKKAKVELEEKKAKKASKKDEKRAEPEPAADDGEDELKIHGGGAKTAAAAPNAGGSTTVFIANLSFQIDDAAVKAAFKECGEITSIKWLNDKESGRFKGCGFLEFESAAAAAAALAKNGVDLMERPMKVTPAETKPAREPKAGAGGGGFGDRPHEVGEPNLEVYVGNLSYSIDDDSIKAALKSCGTITNIRWITDRDSGEFKGAGFISFSSLEESAKAIAMHGQDVLGRPLKCSYAKGRPDKAGGGGGAGGGKKFENKLSEKPEGCTKIFCGNLPYDIDDDKMKSFFADCGEVTAIRWLTDKTTGDFKGVGFIDFGSEAAVDLAVKKAGQPLSGRPIRIDFAN</sequence>
<protein>
    <recommendedName>
        <fullName evidence="5">RRM domain-containing protein</fullName>
    </recommendedName>
</protein>
<dbReference type="InterPro" id="IPR000504">
    <property type="entry name" value="RRM_dom"/>
</dbReference>
<evidence type="ECO:0000256" key="2">
    <source>
        <dbReference type="ARBA" id="ARBA00022884"/>
    </source>
</evidence>
<organism evidence="6">
    <name type="scientific">Diacronema lutheri</name>
    <name type="common">Unicellular marine alga</name>
    <name type="synonym">Monochrysis lutheri</name>
    <dbReference type="NCBI Taxonomy" id="2081491"/>
    <lineage>
        <taxon>Eukaryota</taxon>
        <taxon>Haptista</taxon>
        <taxon>Haptophyta</taxon>
        <taxon>Pavlovophyceae</taxon>
        <taxon>Pavlovales</taxon>
        <taxon>Pavlovaceae</taxon>
        <taxon>Diacronema</taxon>
    </lineage>
</organism>
<dbReference type="PANTHER" id="PTHR23236:SF119">
    <property type="entry name" value="NUCLEAR RNA-BINDING PROTEIN SART-3"/>
    <property type="match status" value="1"/>
</dbReference>
<feature type="compositionally biased region" description="Basic and acidic residues" evidence="4">
    <location>
        <begin position="10"/>
        <end position="51"/>
    </location>
</feature>
<accession>A0A7R9UX02</accession>
<feature type="region of interest" description="Disordered" evidence="4">
    <location>
        <begin position="156"/>
        <end position="178"/>
    </location>
</feature>
<proteinExistence type="predicted"/>
<evidence type="ECO:0000256" key="4">
    <source>
        <dbReference type="SAM" id="MobiDB-lite"/>
    </source>
</evidence>
<reference evidence="6" key="1">
    <citation type="submission" date="2021-01" db="EMBL/GenBank/DDBJ databases">
        <authorList>
            <person name="Corre E."/>
            <person name="Pelletier E."/>
            <person name="Niang G."/>
            <person name="Scheremetjew M."/>
            <person name="Finn R."/>
            <person name="Kale V."/>
            <person name="Holt S."/>
            <person name="Cochrane G."/>
            <person name="Meng A."/>
            <person name="Brown T."/>
            <person name="Cohen L."/>
        </authorList>
    </citation>
    <scope>NUCLEOTIDE SEQUENCE</scope>
    <source>
        <strain evidence="6">RCC1537</strain>
    </source>
</reference>
<dbReference type="SMART" id="SM00360">
    <property type="entry name" value="RRM"/>
    <property type="match status" value="3"/>
</dbReference>
<evidence type="ECO:0000259" key="5">
    <source>
        <dbReference type="PROSITE" id="PS50102"/>
    </source>
</evidence>
<dbReference type="GO" id="GO:0003723">
    <property type="term" value="F:RNA binding"/>
    <property type="evidence" value="ECO:0007669"/>
    <property type="project" value="UniProtKB-UniRule"/>
</dbReference>
<dbReference type="SUPFAM" id="SSF54928">
    <property type="entry name" value="RNA-binding domain, RBD"/>
    <property type="match status" value="3"/>
</dbReference>
<dbReference type="Gene3D" id="3.30.70.330">
    <property type="match status" value="3"/>
</dbReference>
<evidence type="ECO:0000313" key="6">
    <source>
        <dbReference type="EMBL" id="CAD8276264.1"/>
    </source>
</evidence>
<dbReference type="AlphaFoldDB" id="A0A7R9UX02"/>
<evidence type="ECO:0000256" key="1">
    <source>
        <dbReference type="ARBA" id="ARBA00022737"/>
    </source>
</evidence>
<gene>
    <name evidence="6" type="ORF">PLUT1463_LOCUS10580</name>
</gene>
<dbReference type="EMBL" id="HBEB01016468">
    <property type="protein sequence ID" value="CAD8276264.1"/>
    <property type="molecule type" value="Transcribed_RNA"/>
</dbReference>
<dbReference type="InterPro" id="IPR012677">
    <property type="entry name" value="Nucleotide-bd_a/b_plait_sf"/>
</dbReference>
<feature type="region of interest" description="Disordered" evidence="4">
    <location>
        <begin position="1"/>
        <end position="76"/>
    </location>
</feature>
<dbReference type="InterPro" id="IPR035979">
    <property type="entry name" value="RBD_domain_sf"/>
</dbReference>
<feature type="domain" description="RRM" evidence="5">
    <location>
        <begin position="292"/>
        <end position="368"/>
    </location>
</feature>
<feature type="domain" description="RRM" evidence="5">
    <location>
        <begin position="82"/>
        <end position="159"/>
    </location>
</feature>
<dbReference type="PANTHER" id="PTHR23236">
    <property type="entry name" value="EUKARYOTIC TRANSLATION INITIATION FACTOR 4B/4H"/>
    <property type="match status" value="1"/>
</dbReference>
<name>A0A7R9UX02_DIALT</name>
<evidence type="ECO:0000256" key="3">
    <source>
        <dbReference type="PROSITE-ProRule" id="PRU00176"/>
    </source>
</evidence>